<sequence length="111" mass="12707">MEFLPQTCSCLQNTFHSQIFQLDISEKRKTKKTTVPIANAQGEDDEVTHEFTLPVRVARSRGNVYRRRNSNRVRDRKPAPQRRIDNYGADGSESWRSSANEDSYGYAAIIG</sequence>
<comment type="caution">
    <text evidence="2">The sequence shown here is derived from an EMBL/GenBank/DDBJ whole genome shotgun (WGS) entry which is preliminary data.</text>
</comment>
<gene>
    <name evidence="2" type="ORF">ODALV1_LOCUS19768</name>
</gene>
<reference evidence="2 3" key="1">
    <citation type="submission" date="2024-08" db="EMBL/GenBank/DDBJ databases">
        <authorList>
            <person name="Cucini C."/>
            <person name="Frati F."/>
        </authorList>
    </citation>
    <scope>NUCLEOTIDE SEQUENCE [LARGE SCALE GENOMIC DNA]</scope>
</reference>
<evidence type="ECO:0008006" key="4">
    <source>
        <dbReference type="Google" id="ProtNLM"/>
    </source>
</evidence>
<organism evidence="2 3">
    <name type="scientific">Orchesella dallaii</name>
    <dbReference type="NCBI Taxonomy" id="48710"/>
    <lineage>
        <taxon>Eukaryota</taxon>
        <taxon>Metazoa</taxon>
        <taxon>Ecdysozoa</taxon>
        <taxon>Arthropoda</taxon>
        <taxon>Hexapoda</taxon>
        <taxon>Collembola</taxon>
        <taxon>Entomobryomorpha</taxon>
        <taxon>Entomobryoidea</taxon>
        <taxon>Orchesellidae</taxon>
        <taxon>Orchesellinae</taxon>
        <taxon>Orchesella</taxon>
    </lineage>
</organism>
<keyword evidence="3" id="KW-1185">Reference proteome</keyword>
<evidence type="ECO:0000313" key="3">
    <source>
        <dbReference type="Proteomes" id="UP001642540"/>
    </source>
</evidence>
<proteinExistence type="predicted"/>
<protein>
    <recommendedName>
        <fullName evidence="4">Wingless</fullName>
    </recommendedName>
</protein>
<dbReference type="Proteomes" id="UP001642540">
    <property type="component" value="Unassembled WGS sequence"/>
</dbReference>
<dbReference type="EMBL" id="CAXLJM020000068">
    <property type="protein sequence ID" value="CAL8122366.1"/>
    <property type="molecule type" value="Genomic_DNA"/>
</dbReference>
<evidence type="ECO:0000313" key="2">
    <source>
        <dbReference type="EMBL" id="CAL8122366.1"/>
    </source>
</evidence>
<feature type="compositionally biased region" description="Basic and acidic residues" evidence="1">
    <location>
        <begin position="72"/>
        <end position="85"/>
    </location>
</feature>
<accession>A0ABP1RCV7</accession>
<feature type="region of interest" description="Disordered" evidence="1">
    <location>
        <begin position="63"/>
        <end position="99"/>
    </location>
</feature>
<name>A0ABP1RCV7_9HEXA</name>
<evidence type="ECO:0000256" key="1">
    <source>
        <dbReference type="SAM" id="MobiDB-lite"/>
    </source>
</evidence>